<feature type="domain" description="MADS-box" evidence="7">
    <location>
        <begin position="16"/>
        <end position="66"/>
    </location>
</feature>
<keyword evidence="3" id="KW-0238">DNA-binding</keyword>
<dbReference type="Pfam" id="PF00319">
    <property type="entry name" value="SRF-TF"/>
    <property type="match status" value="1"/>
</dbReference>
<name>A0A6A6DLB3_9PEZI</name>
<organism evidence="8 9">
    <name type="scientific">Zopfia rhizophila CBS 207.26</name>
    <dbReference type="NCBI Taxonomy" id="1314779"/>
    <lineage>
        <taxon>Eukaryota</taxon>
        <taxon>Fungi</taxon>
        <taxon>Dikarya</taxon>
        <taxon>Ascomycota</taxon>
        <taxon>Pezizomycotina</taxon>
        <taxon>Dothideomycetes</taxon>
        <taxon>Dothideomycetes incertae sedis</taxon>
        <taxon>Zopfiaceae</taxon>
        <taxon>Zopfia</taxon>
    </lineage>
</organism>
<dbReference type="SMART" id="SM00432">
    <property type="entry name" value="MADS"/>
    <property type="match status" value="1"/>
</dbReference>
<feature type="compositionally biased region" description="Polar residues" evidence="6">
    <location>
        <begin position="151"/>
        <end position="166"/>
    </location>
</feature>
<protein>
    <recommendedName>
        <fullName evidence="7">MADS-box domain-containing protein</fullName>
    </recommendedName>
</protein>
<dbReference type="AlphaFoldDB" id="A0A6A6DLB3"/>
<comment type="subcellular location">
    <subcellularLocation>
        <location evidence="1">Nucleus</location>
    </subcellularLocation>
</comment>
<feature type="region of interest" description="Disordered" evidence="6">
    <location>
        <begin position="279"/>
        <end position="308"/>
    </location>
</feature>
<accession>A0A6A6DLB3</accession>
<dbReference type="Proteomes" id="UP000800200">
    <property type="component" value="Unassembled WGS sequence"/>
</dbReference>
<keyword evidence="2" id="KW-0805">Transcription regulation</keyword>
<dbReference type="GO" id="GO:0045944">
    <property type="term" value="P:positive regulation of transcription by RNA polymerase II"/>
    <property type="evidence" value="ECO:0007669"/>
    <property type="project" value="UniProtKB-ARBA"/>
</dbReference>
<feature type="region of interest" description="Disordered" evidence="6">
    <location>
        <begin position="95"/>
        <end position="128"/>
    </location>
</feature>
<gene>
    <name evidence="8" type="ORF">K469DRAFT_592838</name>
</gene>
<feature type="compositionally biased region" description="Acidic residues" evidence="6">
    <location>
        <begin position="99"/>
        <end position="112"/>
    </location>
</feature>
<evidence type="ECO:0000256" key="4">
    <source>
        <dbReference type="ARBA" id="ARBA00023163"/>
    </source>
</evidence>
<dbReference type="GO" id="GO:0005634">
    <property type="term" value="C:nucleus"/>
    <property type="evidence" value="ECO:0007669"/>
    <property type="project" value="UniProtKB-SubCell"/>
</dbReference>
<feature type="region of interest" description="Disordered" evidence="6">
    <location>
        <begin position="1"/>
        <end position="26"/>
    </location>
</feature>
<dbReference type="OrthoDB" id="3785599at2759"/>
<evidence type="ECO:0000256" key="5">
    <source>
        <dbReference type="ARBA" id="ARBA00023242"/>
    </source>
</evidence>
<dbReference type="EMBL" id="ML994659">
    <property type="protein sequence ID" value="KAF2180287.1"/>
    <property type="molecule type" value="Genomic_DNA"/>
</dbReference>
<evidence type="ECO:0000313" key="8">
    <source>
        <dbReference type="EMBL" id="KAF2180287.1"/>
    </source>
</evidence>
<dbReference type="PROSITE" id="PS50066">
    <property type="entry name" value="MADS_BOX_2"/>
    <property type="match status" value="1"/>
</dbReference>
<dbReference type="InterPro" id="IPR002100">
    <property type="entry name" value="TF_MADSbox"/>
</dbReference>
<evidence type="ECO:0000256" key="3">
    <source>
        <dbReference type="ARBA" id="ARBA00023125"/>
    </source>
</evidence>
<dbReference type="SUPFAM" id="SSF55455">
    <property type="entry name" value="SRF-like"/>
    <property type="match status" value="1"/>
</dbReference>
<keyword evidence="5" id="KW-0539">Nucleus</keyword>
<feature type="region of interest" description="Disordered" evidence="6">
    <location>
        <begin position="141"/>
        <end position="170"/>
    </location>
</feature>
<evidence type="ECO:0000259" key="7">
    <source>
        <dbReference type="PROSITE" id="PS50066"/>
    </source>
</evidence>
<dbReference type="GO" id="GO:0046983">
    <property type="term" value="F:protein dimerization activity"/>
    <property type="evidence" value="ECO:0007669"/>
    <property type="project" value="InterPro"/>
</dbReference>
<feature type="region of interest" description="Disordered" evidence="6">
    <location>
        <begin position="235"/>
        <end position="256"/>
    </location>
</feature>
<evidence type="ECO:0000256" key="1">
    <source>
        <dbReference type="ARBA" id="ARBA00004123"/>
    </source>
</evidence>
<keyword evidence="4" id="KW-0804">Transcription</keyword>
<dbReference type="Gene3D" id="3.40.1810.10">
    <property type="entry name" value="Transcription factor, MADS-box"/>
    <property type="match status" value="1"/>
</dbReference>
<evidence type="ECO:0000313" key="9">
    <source>
        <dbReference type="Proteomes" id="UP000800200"/>
    </source>
</evidence>
<keyword evidence="9" id="KW-1185">Reference proteome</keyword>
<feature type="compositionally biased region" description="Basic residues" evidence="6">
    <location>
        <begin position="243"/>
        <end position="256"/>
    </location>
</feature>
<evidence type="ECO:0000256" key="6">
    <source>
        <dbReference type="SAM" id="MobiDB-lite"/>
    </source>
</evidence>
<feature type="compositionally biased region" description="Basic residues" evidence="6">
    <location>
        <begin position="1"/>
        <end position="10"/>
    </location>
</feature>
<dbReference type="InterPro" id="IPR036879">
    <property type="entry name" value="TF_MADSbox_sf"/>
</dbReference>
<sequence length="308" mass="35405">MPPLTRKRHSTQVEPNERRRKATQRRKRRFGAFKKVHELHTICDYTVACFVINQETGQAYSYRSTDHELWQPLMEKAHLLPLEFEKLLRRRSSGVNLEEASEDEDNADEEAEPYQTPSSEPPNEEIPNHNLSVIQQTKLPEDGISPINPHSVKQSSRDATNTSTAVKHTRDEPVEHQFAIPNDRRSTPGELVTASQPRLPSIESMTPGLDTTSTTDFTYVNSLAEEHHRVEMAAASATPLAKQARRSGRRSRKKRYANLKEEMKRLSRMQQIQEELDRLKAATSEVDESDFESDFFGHEEEDPNYRLS</sequence>
<dbReference type="GO" id="GO:0003677">
    <property type="term" value="F:DNA binding"/>
    <property type="evidence" value="ECO:0007669"/>
    <property type="project" value="UniProtKB-KW"/>
</dbReference>
<reference evidence="8" key="1">
    <citation type="journal article" date="2020" name="Stud. Mycol.">
        <title>101 Dothideomycetes genomes: a test case for predicting lifestyles and emergence of pathogens.</title>
        <authorList>
            <person name="Haridas S."/>
            <person name="Albert R."/>
            <person name="Binder M."/>
            <person name="Bloem J."/>
            <person name="Labutti K."/>
            <person name="Salamov A."/>
            <person name="Andreopoulos B."/>
            <person name="Baker S."/>
            <person name="Barry K."/>
            <person name="Bills G."/>
            <person name="Bluhm B."/>
            <person name="Cannon C."/>
            <person name="Castanera R."/>
            <person name="Culley D."/>
            <person name="Daum C."/>
            <person name="Ezra D."/>
            <person name="Gonzalez J."/>
            <person name="Henrissat B."/>
            <person name="Kuo A."/>
            <person name="Liang C."/>
            <person name="Lipzen A."/>
            <person name="Lutzoni F."/>
            <person name="Magnuson J."/>
            <person name="Mondo S."/>
            <person name="Nolan M."/>
            <person name="Ohm R."/>
            <person name="Pangilinan J."/>
            <person name="Park H.-J."/>
            <person name="Ramirez L."/>
            <person name="Alfaro M."/>
            <person name="Sun H."/>
            <person name="Tritt A."/>
            <person name="Yoshinaga Y."/>
            <person name="Zwiers L.-H."/>
            <person name="Turgeon B."/>
            <person name="Goodwin S."/>
            <person name="Spatafora J."/>
            <person name="Crous P."/>
            <person name="Grigoriev I."/>
        </authorList>
    </citation>
    <scope>NUCLEOTIDE SEQUENCE</scope>
    <source>
        <strain evidence="8">CBS 207.26</strain>
    </source>
</reference>
<proteinExistence type="predicted"/>
<evidence type="ECO:0000256" key="2">
    <source>
        <dbReference type="ARBA" id="ARBA00023015"/>
    </source>
</evidence>